<accession>A0A2I0MT06</accession>
<dbReference type="PANTHER" id="PTHR47767:SF1">
    <property type="entry name" value="ADHESION G PROTEIN-COUPLED RECEPTOR G7"/>
    <property type="match status" value="1"/>
</dbReference>
<dbReference type="InParanoid" id="A0A2I0MT06"/>
<name>A0A2I0MT06_COLLI</name>
<dbReference type="InterPro" id="IPR053986">
    <property type="entry name" value="GPR128_GAIN_subdom_B"/>
</dbReference>
<dbReference type="Pfam" id="PF22259">
    <property type="entry name" value="GPR128_GAIN_subdomA"/>
    <property type="match status" value="1"/>
</dbReference>
<proteinExistence type="predicted"/>
<evidence type="ECO:0000259" key="2">
    <source>
        <dbReference type="Pfam" id="PF22261"/>
    </source>
</evidence>
<protein>
    <submittedName>
        <fullName evidence="3">Adhesion G protein-coupled receptor G7</fullName>
    </submittedName>
</protein>
<keyword evidence="4" id="KW-1185">Reference proteome</keyword>
<evidence type="ECO:0000259" key="1">
    <source>
        <dbReference type="Pfam" id="PF22259"/>
    </source>
</evidence>
<feature type="domain" description="GPR128 GAIN subdomain A" evidence="1">
    <location>
        <begin position="23"/>
        <end position="122"/>
    </location>
</feature>
<dbReference type="STRING" id="8932.A0A2I0MT06"/>
<evidence type="ECO:0000313" key="4">
    <source>
        <dbReference type="Proteomes" id="UP000053872"/>
    </source>
</evidence>
<sequence length="258" mass="27898">MCSREGRIPTLEPHKILNCNENLDSLGSQVETADSSNFSAIVSNMKILTSVPDQLTTQNISAAANIAVQIPKKPNVPEESQVSVAVTATLSQLLDANETELNHNNLVNATTSLTKTMEGFSLTGNISQHNIAIQSAPLKLSSSTMLFSAQRHTALGHYQSTKLNTQENASGLIDDLSTEVQILVNIINNSSSDNGKVGFVMYQNDKLFQSRIYESHSGFSKQIFSGNTDGGRTIGVEIAFSPKCNTSKLQLHDHACVF</sequence>
<dbReference type="Proteomes" id="UP000053872">
    <property type="component" value="Unassembled WGS sequence"/>
</dbReference>
<evidence type="ECO:0000313" key="3">
    <source>
        <dbReference type="EMBL" id="PKK32814.1"/>
    </source>
</evidence>
<gene>
    <name evidence="3" type="primary">ADGRG7</name>
    <name evidence="3" type="ORF">A306_00002983</name>
</gene>
<organism evidence="3 4">
    <name type="scientific">Columba livia</name>
    <name type="common">Rock dove</name>
    <dbReference type="NCBI Taxonomy" id="8932"/>
    <lineage>
        <taxon>Eukaryota</taxon>
        <taxon>Metazoa</taxon>
        <taxon>Chordata</taxon>
        <taxon>Craniata</taxon>
        <taxon>Vertebrata</taxon>
        <taxon>Euteleostomi</taxon>
        <taxon>Archelosauria</taxon>
        <taxon>Archosauria</taxon>
        <taxon>Dinosauria</taxon>
        <taxon>Saurischia</taxon>
        <taxon>Theropoda</taxon>
        <taxon>Coelurosauria</taxon>
        <taxon>Aves</taxon>
        <taxon>Neognathae</taxon>
        <taxon>Neoaves</taxon>
        <taxon>Columbimorphae</taxon>
        <taxon>Columbiformes</taxon>
        <taxon>Columbidae</taxon>
        <taxon>Columba</taxon>
    </lineage>
</organism>
<comment type="caution">
    <text evidence="3">The sequence shown here is derived from an EMBL/GenBank/DDBJ whole genome shotgun (WGS) entry which is preliminary data.</text>
</comment>
<reference evidence="3 4" key="1">
    <citation type="journal article" date="2013" name="Science">
        <title>Genomic diversity and evolution of the head crest in the rock pigeon.</title>
        <authorList>
            <person name="Shapiro M.D."/>
            <person name="Kronenberg Z."/>
            <person name="Li C."/>
            <person name="Domyan E.T."/>
            <person name="Pan H."/>
            <person name="Campbell M."/>
            <person name="Tan H."/>
            <person name="Huff C.D."/>
            <person name="Hu H."/>
            <person name="Vickrey A.I."/>
            <person name="Nielsen S.C."/>
            <person name="Stringham S.A."/>
            <person name="Hu H."/>
            <person name="Willerslev E."/>
            <person name="Gilbert M.T."/>
            <person name="Yandell M."/>
            <person name="Zhang G."/>
            <person name="Wang J."/>
        </authorList>
    </citation>
    <scope>NUCLEOTIDE SEQUENCE [LARGE SCALE GENOMIC DNA]</scope>
    <source>
        <tissue evidence="3">Blood</tissue>
    </source>
</reference>
<dbReference type="InterPro" id="IPR053066">
    <property type="entry name" value="ADGR_G7"/>
</dbReference>
<dbReference type="InterPro" id="IPR053985">
    <property type="entry name" value="GPR128_GAIN_subdom_A"/>
</dbReference>
<dbReference type="EMBL" id="AKCR02000003">
    <property type="protein sequence ID" value="PKK32814.1"/>
    <property type="molecule type" value="Genomic_DNA"/>
</dbReference>
<dbReference type="Pfam" id="PF22261">
    <property type="entry name" value="GPR128_GAIN_subdom_B"/>
    <property type="match status" value="1"/>
</dbReference>
<dbReference type="AlphaFoldDB" id="A0A2I0MT06"/>
<keyword evidence="3" id="KW-0675">Receptor</keyword>
<dbReference type="PANTHER" id="PTHR47767">
    <property type="entry name" value="ADHESION G PROTEIN-COUPLED RECEPTOR G7"/>
    <property type="match status" value="1"/>
</dbReference>
<feature type="domain" description="GPR128 GAIN subdomain B" evidence="2">
    <location>
        <begin position="127"/>
        <end position="239"/>
    </location>
</feature>